<dbReference type="RefSeq" id="WP_346757395.1">
    <property type="nucleotide sequence ID" value="NZ_JAUJEB010000001.1"/>
</dbReference>
<protein>
    <submittedName>
        <fullName evidence="2">Aminodeoxychorismate synthase component I</fullName>
        <ecNumber evidence="2">2.6.1.85</ecNumber>
    </submittedName>
</protein>
<dbReference type="EC" id="2.6.1.85" evidence="2"/>
<accession>A0ABT8L2Y2</accession>
<dbReference type="InterPro" id="IPR015890">
    <property type="entry name" value="Chorismate_C"/>
</dbReference>
<keyword evidence="2" id="KW-0032">Aminotransferase</keyword>
<comment type="caution">
    <text evidence="2">The sequence shown here is derived from an EMBL/GenBank/DDBJ whole genome shotgun (WGS) entry which is preliminary data.</text>
</comment>
<organism evidence="2 3">
    <name type="scientific">Agaribacillus aureus</name>
    <dbReference type="NCBI Taxonomy" id="3051825"/>
    <lineage>
        <taxon>Bacteria</taxon>
        <taxon>Pseudomonadati</taxon>
        <taxon>Bacteroidota</taxon>
        <taxon>Cytophagia</taxon>
        <taxon>Cytophagales</taxon>
        <taxon>Splendidivirgaceae</taxon>
        <taxon>Agaribacillus</taxon>
    </lineage>
</organism>
<dbReference type="Proteomes" id="UP001172083">
    <property type="component" value="Unassembled WGS sequence"/>
</dbReference>
<dbReference type="PRINTS" id="PR00095">
    <property type="entry name" value="ANTSNTHASEI"/>
</dbReference>
<name>A0ABT8L2Y2_9BACT</name>
<dbReference type="NCBIfam" id="NF005486">
    <property type="entry name" value="PRK07093.1"/>
    <property type="match status" value="1"/>
</dbReference>
<keyword evidence="2" id="KW-0808">Transferase</keyword>
<sequence>MVSDESIRQFTKMNEMGREQVPFLFIIDFELRNPVVVPIADLAEFQILFDINGYRNFSHHSDTFHPIKMSKKPVTYKKYKKSYDIVAKNLKYGNSFLVNLTHKTEIDINLSLSTLFFQSAAKYKLLYNNQFLVFSPETFIKINDGMISSFPMKGTIEKDRPNAEEIILSDPKELAEHVTIVDLIRNDLSKIASDVKTLRFRFIDEIKTSQKDLLQVSSEITGRLPENYTSKIGDMLLALLPAGSVSGAPKVKTMDIIKQSEQADRGFFTGVFGYFNGRDLDSGVMIRFMEKVGETYYFRSGGGITVNSNPQSEYQEMIDKVYVPFA</sequence>
<gene>
    <name evidence="2" type="ORF">QQ020_08405</name>
</gene>
<evidence type="ECO:0000259" key="1">
    <source>
        <dbReference type="Pfam" id="PF00425"/>
    </source>
</evidence>
<dbReference type="InterPro" id="IPR019999">
    <property type="entry name" value="Anth_synth_I-like"/>
</dbReference>
<dbReference type="InterPro" id="IPR005801">
    <property type="entry name" value="ADC_synthase"/>
</dbReference>
<feature type="domain" description="Chorismate-utilising enzyme C-terminal" evidence="1">
    <location>
        <begin position="77"/>
        <end position="320"/>
    </location>
</feature>
<dbReference type="Gene3D" id="3.60.120.10">
    <property type="entry name" value="Anthranilate synthase"/>
    <property type="match status" value="1"/>
</dbReference>
<evidence type="ECO:0000313" key="3">
    <source>
        <dbReference type="Proteomes" id="UP001172083"/>
    </source>
</evidence>
<reference evidence="2" key="1">
    <citation type="submission" date="2023-06" db="EMBL/GenBank/DDBJ databases">
        <title>Genomic of Agaribacillus aureum.</title>
        <authorList>
            <person name="Wang G."/>
        </authorList>
    </citation>
    <scope>NUCLEOTIDE SEQUENCE</scope>
    <source>
        <strain evidence="2">BMA12</strain>
    </source>
</reference>
<dbReference type="Pfam" id="PF00425">
    <property type="entry name" value="Chorismate_bind"/>
    <property type="match status" value="1"/>
</dbReference>
<dbReference type="PANTHER" id="PTHR11236">
    <property type="entry name" value="AMINOBENZOATE/ANTHRANILATE SYNTHASE"/>
    <property type="match status" value="1"/>
</dbReference>
<dbReference type="EMBL" id="JAUJEB010000001">
    <property type="protein sequence ID" value="MDN5212070.1"/>
    <property type="molecule type" value="Genomic_DNA"/>
</dbReference>
<evidence type="ECO:0000313" key="2">
    <source>
        <dbReference type="EMBL" id="MDN5212070.1"/>
    </source>
</evidence>
<proteinExistence type="predicted"/>
<dbReference type="PANTHER" id="PTHR11236:SF50">
    <property type="entry name" value="AMINODEOXYCHORISMATE SYNTHASE COMPONENT 1"/>
    <property type="match status" value="1"/>
</dbReference>
<dbReference type="GO" id="GO:0046820">
    <property type="term" value="F:4-amino-4-deoxychorismate synthase activity"/>
    <property type="evidence" value="ECO:0007669"/>
    <property type="project" value="UniProtKB-EC"/>
</dbReference>
<dbReference type="SUPFAM" id="SSF56322">
    <property type="entry name" value="ADC synthase"/>
    <property type="match status" value="1"/>
</dbReference>
<keyword evidence="3" id="KW-1185">Reference proteome</keyword>